<keyword evidence="1" id="KW-0175">Coiled coil</keyword>
<feature type="compositionally biased region" description="Low complexity" evidence="2">
    <location>
        <begin position="631"/>
        <end position="641"/>
    </location>
</feature>
<sequence length="774" mass="83814">MSQNLNSLHMQADDVPPPPYSETDIYSNSGGPRSPNTTTSPDTASRVSSSTGGDVVYTPPLTPQTSLNTHVQASRQQPLPTTQPGATMYFESRPPPAAAPGLQRDVVVYSVKVEGTSSPDDFPYQNDWAARDVTSQDWATFVNFLLPDHATRGNEAVIERKLRAEARSDASPTSGCFQVGAQLEQVRENQPSTTGTKREIEATIQQWNDGFFGPRGMKLKLDQETGALAPGGWEAEREDGGDRARQQQQREACATTFGKFSIDSGGIRYGDSVVWDRNGIQFNGLKLGSNGISRARGGCSSGRRDGPGDGNAGPSRQAGPEQSTSRDNLHGPPSGPSWSFGGGSGWHRDRNGQRSDRCDVHHEHHDRHDRHDRERHGRRGHRGRRSADGGRGRHSRRDEKHNRNRSSSESSVSSVDSSSSESSVGSLPSYDDIEDHQLPLYTERLRDWTSNPDQMRTKSDMKALRADLQSTRSMPEDAHSDQSVDRKALRAQIKRLHAQWKSIKKAQRQTRRRERRQRRAERREQRHQRREMRRAKRDSTQGLRGPFGTPVPSVPAVPPVPSATCTPSAPPAPPAPTAALAPPPWSQGFVRGCNGPSRRSPFFFVPDGPLGERGPLGSHGPLGNMDGPLARHGPLGEHGPLGPHGPFGPGGFSWGSRGRGRGGPSGGGGASFGAGRGRGNPRDRAPGAWPEDDGQEAGITAPPPGTASTAKHKAAEQIEAEVSKMVSQAAGLGDGVERRALEKAIEALTNNLDMLRMEADEAYARELAASEAGY</sequence>
<feature type="compositionally biased region" description="Polar residues" evidence="2">
    <location>
        <begin position="24"/>
        <end position="52"/>
    </location>
</feature>
<feature type="compositionally biased region" description="Basic and acidic residues" evidence="2">
    <location>
        <begin position="346"/>
        <end position="363"/>
    </location>
</feature>
<dbReference type="Proteomes" id="UP001562357">
    <property type="component" value="Unassembled WGS sequence"/>
</dbReference>
<dbReference type="EMBL" id="BAAFGZ010000402">
    <property type="protein sequence ID" value="GAB0138357.1"/>
    <property type="molecule type" value="Genomic_DNA"/>
</dbReference>
<name>A0ABQ0CY35_9HYPO</name>
<evidence type="ECO:0000313" key="4">
    <source>
        <dbReference type="Proteomes" id="UP001562357"/>
    </source>
</evidence>
<evidence type="ECO:0000256" key="2">
    <source>
        <dbReference type="SAM" id="MobiDB-lite"/>
    </source>
</evidence>
<feature type="region of interest" description="Disordered" evidence="2">
    <location>
        <begin position="607"/>
        <end position="716"/>
    </location>
</feature>
<organism evidence="3 4">
    <name type="scientific">Epichloe bromicola</name>
    <dbReference type="NCBI Taxonomy" id="79588"/>
    <lineage>
        <taxon>Eukaryota</taxon>
        <taxon>Fungi</taxon>
        <taxon>Dikarya</taxon>
        <taxon>Ascomycota</taxon>
        <taxon>Pezizomycotina</taxon>
        <taxon>Sordariomycetes</taxon>
        <taxon>Hypocreomycetidae</taxon>
        <taxon>Hypocreales</taxon>
        <taxon>Clavicipitaceae</taxon>
        <taxon>Epichloe</taxon>
    </lineage>
</organism>
<keyword evidence="4" id="KW-1185">Reference proteome</keyword>
<feature type="coiled-coil region" evidence="1">
    <location>
        <begin position="738"/>
        <end position="765"/>
    </location>
</feature>
<proteinExistence type="predicted"/>
<feature type="compositionally biased region" description="Low complexity" evidence="2">
    <location>
        <begin position="407"/>
        <end position="426"/>
    </location>
</feature>
<feature type="compositionally biased region" description="Basic residues" evidence="2">
    <location>
        <begin position="499"/>
        <end position="536"/>
    </location>
</feature>
<accession>A0ABQ0CY35</accession>
<evidence type="ECO:0000256" key="1">
    <source>
        <dbReference type="SAM" id="Coils"/>
    </source>
</evidence>
<comment type="caution">
    <text evidence="3">The sequence shown here is derived from an EMBL/GenBank/DDBJ whole genome shotgun (WGS) entry which is preliminary data.</text>
</comment>
<feature type="compositionally biased region" description="Basic and acidic residues" evidence="2">
    <location>
        <begin position="385"/>
        <end position="401"/>
    </location>
</feature>
<feature type="compositionally biased region" description="Gly residues" evidence="2">
    <location>
        <begin position="661"/>
        <end position="678"/>
    </location>
</feature>
<feature type="compositionally biased region" description="Pro residues" evidence="2">
    <location>
        <begin position="568"/>
        <end position="580"/>
    </location>
</feature>
<feature type="compositionally biased region" description="Pro residues" evidence="2">
    <location>
        <begin position="552"/>
        <end position="561"/>
    </location>
</feature>
<feature type="compositionally biased region" description="Polar residues" evidence="2">
    <location>
        <begin position="63"/>
        <end position="85"/>
    </location>
</feature>
<evidence type="ECO:0000313" key="3">
    <source>
        <dbReference type="EMBL" id="GAB0138357.1"/>
    </source>
</evidence>
<protein>
    <submittedName>
        <fullName evidence="3">Uncharacterized protein</fullName>
    </submittedName>
</protein>
<feature type="region of interest" description="Disordered" evidence="2">
    <location>
        <begin position="284"/>
        <end position="434"/>
    </location>
</feature>
<feature type="region of interest" description="Disordered" evidence="2">
    <location>
        <begin position="499"/>
        <end position="580"/>
    </location>
</feature>
<feature type="region of interest" description="Disordered" evidence="2">
    <location>
        <begin position="1"/>
        <end position="101"/>
    </location>
</feature>
<gene>
    <name evidence="3" type="primary">g6592</name>
    <name evidence="3" type="ORF">EsDP_00006592</name>
</gene>
<reference evidence="4" key="1">
    <citation type="submission" date="2024-06" db="EMBL/GenBank/DDBJ databases">
        <title>Draft Genome Sequences of Epichloe bromicola Strains Isolated from Elymus ciliaris.</title>
        <authorList>
            <consortium name="Epichloe bromicola genome sequencing consortium"/>
            <person name="Miura A."/>
            <person name="Imano S."/>
            <person name="Ashida A."/>
            <person name="Sato I."/>
            <person name="Chiba S."/>
            <person name="Tanaka A."/>
            <person name="Camagna M."/>
            <person name="Takemoto D."/>
        </authorList>
    </citation>
    <scope>NUCLEOTIDE SEQUENCE [LARGE SCALE GENOMIC DNA]</scope>
    <source>
        <strain evidence="4">DP</strain>
    </source>
</reference>